<feature type="region of interest" description="Disordered" evidence="1">
    <location>
        <begin position="156"/>
        <end position="197"/>
    </location>
</feature>
<organism evidence="2">
    <name type="scientific">uncultured Nocardioidaceae bacterium</name>
    <dbReference type="NCBI Taxonomy" id="253824"/>
    <lineage>
        <taxon>Bacteria</taxon>
        <taxon>Bacillati</taxon>
        <taxon>Actinomycetota</taxon>
        <taxon>Actinomycetes</taxon>
        <taxon>Propionibacteriales</taxon>
        <taxon>Nocardioidaceae</taxon>
        <taxon>environmental samples</taxon>
    </lineage>
</organism>
<evidence type="ECO:0000313" key="2">
    <source>
        <dbReference type="EMBL" id="CAA9351936.1"/>
    </source>
</evidence>
<protein>
    <submittedName>
        <fullName evidence="2">Uncharacterized protein</fullName>
    </submittedName>
</protein>
<feature type="compositionally biased region" description="Low complexity" evidence="1">
    <location>
        <begin position="14"/>
        <end position="23"/>
    </location>
</feature>
<feature type="non-terminal residue" evidence="2">
    <location>
        <position position="1"/>
    </location>
</feature>
<evidence type="ECO:0000256" key="1">
    <source>
        <dbReference type="SAM" id="MobiDB-lite"/>
    </source>
</evidence>
<proteinExistence type="predicted"/>
<accession>A0A6J4M7A1</accession>
<feature type="compositionally biased region" description="Basic residues" evidence="1">
    <location>
        <begin position="77"/>
        <end position="92"/>
    </location>
</feature>
<reference evidence="2" key="1">
    <citation type="submission" date="2020-02" db="EMBL/GenBank/DDBJ databases">
        <authorList>
            <person name="Meier V. D."/>
        </authorList>
    </citation>
    <scope>NUCLEOTIDE SEQUENCE</scope>
    <source>
        <strain evidence="2">AVDCRST_MAG72</strain>
    </source>
</reference>
<feature type="non-terminal residue" evidence="2">
    <location>
        <position position="197"/>
    </location>
</feature>
<feature type="region of interest" description="Disordered" evidence="1">
    <location>
        <begin position="1"/>
        <end position="144"/>
    </location>
</feature>
<gene>
    <name evidence="2" type="ORF">AVDCRST_MAG72-1486</name>
</gene>
<sequence length="197" mass="20948">ARPAALAGLRDAAGHAGPGARPGRLVRAGLVAHRPGSGHRRRSAPGGLVLHARARDRGGSDGAGRRAAHGPRDRPPGHQRHATRCRLRVRHQRDRDLHRRTTPGRPLPAPGPCADPVDPGDLLPRRRRTEPARPGPRRITGDEDARVVAAVDALPGGRLRAVPTAASGGPVSTHPQRRPPGVRPVRCRPAGQEQPRL</sequence>
<dbReference type="AlphaFoldDB" id="A0A6J4M7A1"/>
<name>A0A6J4M7A1_9ACTN</name>
<dbReference type="EMBL" id="CADCUJ010000063">
    <property type="protein sequence ID" value="CAA9351936.1"/>
    <property type="molecule type" value="Genomic_DNA"/>
</dbReference>